<proteinExistence type="predicted"/>
<name>A0A4S4BZG0_9BACI</name>
<dbReference type="Proteomes" id="UP000310334">
    <property type="component" value="Unassembled WGS sequence"/>
</dbReference>
<sequence>MDLLSTDDLKLLVEILFRQQYAIEIICSELNDIEAGLKSMDDESYKRLVSLYDRLRVR</sequence>
<evidence type="ECO:0000313" key="1">
    <source>
        <dbReference type="EMBL" id="THF80697.1"/>
    </source>
</evidence>
<reference evidence="1 2" key="1">
    <citation type="submission" date="2019-04" db="EMBL/GenBank/DDBJ databases">
        <title>Bacillus sediminilitoris sp. nov., isolated from a tidal flat sediment on the East China Sea.</title>
        <authorList>
            <person name="Wei Y."/>
            <person name="Mao H."/>
            <person name="Fang J."/>
        </authorList>
    </citation>
    <scope>NUCLEOTIDE SEQUENCE [LARGE SCALE GENOMIC DNA]</scope>
    <source>
        <strain evidence="1 2">DSL-17</strain>
    </source>
</reference>
<dbReference type="Gene3D" id="1.10.287.3030">
    <property type="match status" value="1"/>
</dbReference>
<organism evidence="1 2">
    <name type="scientific">Metabacillus sediminilitoris</name>
    <dbReference type="NCBI Taxonomy" id="2567941"/>
    <lineage>
        <taxon>Bacteria</taxon>
        <taxon>Bacillati</taxon>
        <taxon>Bacillota</taxon>
        <taxon>Bacilli</taxon>
        <taxon>Bacillales</taxon>
        <taxon>Bacillaceae</taxon>
        <taxon>Metabacillus</taxon>
    </lineage>
</organism>
<dbReference type="AlphaFoldDB" id="A0A4S4BZG0"/>
<dbReference type="Pfam" id="PF14156">
    <property type="entry name" value="AbbA_antirepres"/>
    <property type="match status" value="1"/>
</dbReference>
<accession>A0A4S4BZG0</accession>
<keyword evidence="2" id="KW-1185">Reference proteome</keyword>
<dbReference type="InterPro" id="IPR025446">
    <property type="entry name" value="Antirep_AbbA"/>
</dbReference>
<dbReference type="OrthoDB" id="2886079at2"/>
<dbReference type="EMBL" id="SSNT01000006">
    <property type="protein sequence ID" value="THF80697.1"/>
    <property type="molecule type" value="Genomic_DNA"/>
</dbReference>
<gene>
    <name evidence="1" type="primary">abbA</name>
    <name evidence="1" type="ORF">E6W99_08370</name>
</gene>
<comment type="caution">
    <text evidence="1">The sequence shown here is derived from an EMBL/GenBank/DDBJ whole genome shotgun (WGS) entry which is preliminary data.</text>
</comment>
<evidence type="ECO:0000313" key="2">
    <source>
        <dbReference type="Proteomes" id="UP000310334"/>
    </source>
</evidence>
<protein>
    <submittedName>
        <fullName evidence="1">Antirepressor AbbA</fullName>
    </submittedName>
</protein>